<dbReference type="EMBL" id="CP051151">
    <property type="protein sequence ID" value="QLY39967.1"/>
    <property type="molecule type" value="Genomic_DNA"/>
</dbReference>
<evidence type="ECO:0000313" key="3">
    <source>
        <dbReference type="Proteomes" id="UP000512167"/>
    </source>
</evidence>
<proteinExistence type="predicted"/>
<gene>
    <name evidence="2" type="ORF">HF295_03475</name>
</gene>
<organism evidence="2 3">
    <name type="scientific">Hujiaoplasma nucleasis</name>
    <dbReference type="NCBI Taxonomy" id="2725268"/>
    <lineage>
        <taxon>Bacteria</taxon>
        <taxon>Bacillati</taxon>
        <taxon>Mycoplasmatota</taxon>
        <taxon>Mollicutes</taxon>
        <taxon>Candidatus Izemoplasmatales</taxon>
        <taxon>Hujiaoplasmataceae</taxon>
        <taxon>Hujiaoplasma</taxon>
    </lineage>
</organism>
<evidence type="ECO:0000313" key="2">
    <source>
        <dbReference type="EMBL" id="QLY39967.1"/>
    </source>
</evidence>
<feature type="domain" description="DUF2087" evidence="1">
    <location>
        <begin position="26"/>
        <end position="92"/>
    </location>
</feature>
<sequence length="95" mass="11685">MFDYSLQEKEEVLNKFFIDKDKLIMIRFPKKLKQKYLCLLWIITLFDTYKAYSEKEVNQILEPVLDDYVMIRRYLVDYGLLKRELDGSKYWVNNN</sequence>
<protein>
    <submittedName>
        <fullName evidence="2">DUF2087 domain-containing protein</fullName>
    </submittedName>
</protein>
<dbReference type="Proteomes" id="UP000512167">
    <property type="component" value="Chromosome"/>
</dbReference>
<dbReference type="Pfam" id="PF09860">
    <property type="entry name" value="DUF2087"/>
    <property type="match status" value="1"/>
</dbReference>
<dbReference type="RefSeq" id="WP_312032460.1">
    <property type="nucleotide sequence ID" value="NZ_CP051151.1"/>
</dbReference>
<dbReference type="AlphaFoldDB" id="A0A7L6N406"/>
<evidence type="ECO:0000259" key="1">
    <source>
        <dbReference type="Pfam" id="PF09860"/>
    </source>
</evidence>
<keyword evidence="3" id="KW-1185">Reference proteome</keyword>
<name>A0A7L6N406_9MOLU</name>
<accession>A0A7L6N406</accession>
<reference evidence="2 3" key="1">
    <citation type="submission" date="2020-04" db="EMBL/GenBank/DDBJ databases">
        <authorList>
            <person name="Zheng R.K."/>
            <person name="Sun C.M."/>
        </authorList>
    </citation>
    <scope>NUCLEOTIDE SEQUENCE [LARGE SCALE GENOMIC DNA]</scope>
    <source>
        <strain evidence="3">zrk29</strain>
    </source>
</reference>
<dbReference type="KEGG" id="tbk:HF295_03475"/>
<dbReference type="InterPro" id="IPR018656">
    <property type="entry name" value="DUF2087"/>
</dbReference>